<name>A0A0D6QTN9_ARACU</name>
<keyword evidence="10" id="KW-0234">DNA repair</keyword>
<proteinExistence type="inferred from homology"/>
<evidence type="ECO:0000256" key="2">
    <source>
        <dbReference type="ARBA" id="ARBA00007519"/>
    </source>
</evidence>
<organism evidence="14">
    <name type="scientific">Araucaria cunninghamii</name>
    <name type="common">Hoop pine</name>
    <name type="synonym">Moreton Bay pine</name>
    <dbReference type="NCBI Taxonomy" id="56994"/>
    <lineage>
        <taxon>Eukaryota</taxon>
        <taxon>Viridiplantae</taxon>
        <taxon>Streptophyta</taxon>
        <taxon>Embryophyta</taxon>
        <taxon>Tracheophyta</taxon>
        <taxon>Spermatophyta</taxon>
        <taxon>Pinopsida</taxon>
        <taxon>Pinidae</taxon>
        <taxon>Conifers II</taxon>
        <taxon>Araucariales</taxon>
        <taxon>Araucariaceae</taxon>
        <taxon>Araucaria</taxon>
    </lineage>
</organism>
<dbReference type="Gene3D" id="2.40.50.360">
    <property type="entry name" value="RuvB-like helicase, domain II"/>
    <property type="match status" value="1"/>
</dbReference>
<dbReference type="InterPro" id="IPR042487">
    <property type="entry name" value="RuvBL1/2_DNA/RNA_bd_dom"/>
</dbReference>
<evidence type="ECO:0000256" key="3">
    <source>
        <dbReference type="ARBA" id="ARBA00022741"/>
    </source>
</evidence>
<dbReference type="SUPFAM" id="SSF52540">
    <property type="entry name" value="P-loop containing nucleoside triphosphate hydrolases"/>
    <property type="match status" value="1"/>
</dbReference>
<dbReference type="SMART" id="SM00382">
    <property type="entry name" value="AAA"/>
    <property type="match status" value="1"/>
</dbReference>
<dbReference type="InterPro" id="IPR027417">
    <property type="entry name" value="P-loop_NTPase"/>
</dbReference>
<dbReference type="Gene3D" id="3.40.50.300">
    <property type="entry name" value="P-loop containing nucleotide triphosphate hydrolases"/>
    <property type="match status" value="1"/>
</dbReference>
<evidence type="ECO:0000256" key="6">
    <source>
        <dbReference type="ARBA" id="ARBA00022806"/>
    </source>
</evidence>
<evidence type="ECO:0000256" key="9">
    <source>
        <dbReference type="ARBA" id="ARBA00023163"/>
    </source>
</evidence>
<keyword evidence="6 12" id="KW-0347">Helicase</keyword>
<dbReference type="InterPro" id="IPR041048">
    <property type="entry name" value="RuvB-like_C"/>
</dbReference>
<dbReference type="Gene3D" id="1.10.8.60">
    <property type="match status" value="1"/>
</dbReference>
<keyword evidence="7 12" id="KW-0067">ATP-binding</keyword>
<dbReference type="GO" id="GO:0016787">
    <property type="term" value="F:hydrolase activity"/>
    <property type="evidence" value="ECO:0007669"/>
    <property type="project" value="UniProtKB-KW"/>
</dbReference>
<evidence type="ECO:0000313" key="14">
    <source>
        <dbReference type="EMBL" id="JAG93894.1"/>
    </source>
</evidence>
<keyword evidence="9 12" id="KW-0804">Transcription</keyword>
<evidence type="ECO:0000256" key="11">
    <source>
        <dbReference type="ARBA" id="ARBA00023242"/>
    </source>
</evidence>
<feature type="domain" description="AAA+ ATPase" evidence="13">
    <location>
        <begin position="65"/>
        <end position="359"/>
    </location>
</feature>
<dbReference type="InterPro" id="IPR027238">
    <property type="entry name" value="RuvB-like"/>
</dbReference>
<dbReference type="FunFam" id="1.10.8.60:FF:000010">
    <property type="entry name" value="RuvB-like helicase"/>
    <property type="match status" value="1"/>
</dbReference>
<dbReference type="GO" id="GO:0006281">
    <property type="term" value="P:DNA repair"/>
    <property type="evidence" value="ECO:0007669"/>
    <property type="project" value="UniProtKB-KW"/>
</dbReference>
<sequence>MAELKLSESRDLTRIERIGAHSHIRGLGLDDTLEAREVSQGMVGQKAARKAAGVILEMIREGKIAGRGVLLAGQPGTGKTAIAMGMAKALGEETPFAMMAGSEIFSLEMNKTEALTQAFRKAIGVRIKEETEIIEGEVVEIQIDRPSSASASAVKTGKLTLKTTEMETIYDLGTKMIEGLSKEKVQSGDVIAIDKASGKITKLGRSFARSRDYDAMGPHTKFVQCPDGELQKRKEVVHCVTLHEIDVINSRTQGFLALFTGDTGEIRSEVREQIDGKVAEWREEGKAEIVPGVLFIDEVHMLDIECFSFLNRALENDMAPILVVATNRGITRIRGTNYKSPHGIPIDFLDRLLIISTKPYDENEMRQILDIRREEEDVEMSEEAKFLLTKIAVETSLRYAIHLITAASLACLKRKGKLVELEDVSRVYQLFMDVKRSTQFLMEYQEQFMFNEVTVEVDEEDTMAE</sequence>
<evidence type="ECO:0000259" key="13">
    <source>
        <dbReference type="SMART" id="SM00382"/>
    </source>
</evidence>
<reference evidence="14" key="1">
    <citation type="submission" date="2015-03" db="EMBL/GenBank/DDBJ databases">
        <title>A transcriptome of Araucaria cunninghamii, an australian fine timber species.</title>
        <authorList>
            <person name="Jing Yi C.J.Y."/>
            <person name="Yin San L.Y.S."/>
            <person name="Abdul Karim S.S."/>
            <person name="Wan Azmi N.N."/>
            <person name="Hercus R.R."/>
            <person name="Croft L.L."/>
        </authorList>
    </citation>
    <scope>NUCLEOTIDE SEQUENCE</scope>
    <source>
        <strain evidence="14">MI0301</strain>
        <tissue evidence="14">Leaf</tissue>
    </source>
</reference>
<dbReference type="GO" id="GO:0005634">
    <property type="term" value="C:nucleus"/>
    <property type="evidence" value="ECO:0007669"/>
    <property type="project" value="UniProtKB-SubCell"/>
</dbReference>
<evidence type="ECO:0000256" key="5">
    <source>
        <dbReference type="ARBA" id="ARBA00022801"/>
    </source>
</evidence>
<evidence type="ECO:0000256" key="10">
    <source>
        <dbReference type="ARBA" id="ARBA00023204"/>
    </source>
</evidence>
<keyword evidence="5 12" id="KW-0378">Hydrolase</keyword>
<comment type="catalytic activity">
    <reaction evidence="12">
        <text>ATP + H2O = ADP + phosphate + H(+)</text>
        <dbReference type="Rhea" id="RHEA:13065"/>
        <dbReference type="ChEBI" id="CHEBI:15377"/>
        <dbReference type="ChEBI" id="CHEBI:15378"/>
        <dbReference type="ChEBI" id="CHEBI:30616"/>
        <dbReference type="ChEBI" id="CHEBI:43474"/>
        <dbReference type="ChEBI" id="CHEBI:456216"/>
        <dbReference type="EC" id="3.6.4.12"/>
    </reaction>
</comment>
<dbReference type="AlphaFoldDB" id="A0A0D6QTN9"/>
<comment type="subcellular location">
    <subcellularLocation>
        <location evidence="1">Nucleus</location>
    </subcellularLocation>
</comment>
<dbReference type="GO" id="GO:0005524">
    <property type="term" value="F:ATP binding"/>
    <property type="evidence" value="ECO:0007669"/>
    <property type="project" value="UniProtKB-KW"/>
</dbReference>
<comment type="similarity">
    <text evidence="2 12">Belongs to the RuvB family.</text>
</comment>
<keyword evidence="8 12" id="KW-0805">Transcription regulation</keyword>
<dbReference type="EC" id="3.6.4.12" evidence="12"/>
<evidence type="ECO:0000256" key="8">
    <source>
        <dbReference type="ARBA" id="ARBA00023015"/>
    </source>
</evidence>
<keyword evidence="11 12" id="KW-0539">Nucleus</keyword>
<dbReference type="EMBL" id="GCKF01045291">
    <property type="protein sequence ID" value="JAG93893.1"/>
    <property type="molecule type" value="Transcribed_RNA"/>
</dbReference>
<dbReference type="Pfam" id="PF06068">
    <property type="entry name" value="TIP49"/>
    <property type="match status" value="1"/>
</dbReference>
<dbReference type="GO" id="GO:0003678">
    <property type="term" value="F:DNA helicase activity"/>
    <property type="evidence" value="ECO:0007669"/>
    <property type="project" value="UniProtKB-EC"/>
</dbReference>
<accession>A0A0D6QTN9</accession>
<dbReference type="EMBL" id="GCKF01045290">
    <property type="protein sequence ID" value="JAG93894.1"/>
    <property type="molecule type" value="Transcribed_RNA"/>
</dbReference>
<dbReference type="Pfam" id="PF17856">
    <property type="entry name" value="TIP49_C"/>
    <property type="match status" value="1"/>
</dbReference>
<dbReference type="PANTHER" id="PTHR11093">
    <property type="entry name" value="RUVB-RELATED REPTIN AND PONTIN"/>
    <property type="match status" value="1"/>
</dbReference>
<dbReference type="FunFam" id="2.40.50.360:FF:000002">
    <property type="entry name" value="RuvB-like helicase"/>
    <property type="match status" value="1"/>
</dbReference>
<keyword evidence="3 12" id="KW-0547">Nucleotide-binding</keyword>
<evidence type="ECO:0000256" key="7">
    <source>
        <dbReference type="ARBA" id="ARBA00022840"/>
    </source>
</evidence>
<dbReference type="InterPro" id="IPR010339">
    <property type="entry name" value="TIP49_P-loop"/>
</dbReference>
<dbReference type="FunFam" id="3.40.50.300:FF:002221">
    <property type="entry name" value="RuvB-like 2"/>
    <property type="match status" value="2"/>
</dbReference>
<evidence type="ECO:0000256" key="4">
    <source>
        <dbReference type="ARBA" id="ARBA00022763"/>
    </source>
</evidence>
<dbReference type="InterPro" id="IPR003593">
    <property type="entry name" value="AAA+_ATPase"/>
</dbReference>
<protein>
    <recommendedName>
        <fullName evidence="12">RuvB-like helicase</fullName>
        <ecNumber evidence="12">3.6.4.12</ecNumber>
    </recommendedName>
</protein>
<keyword evidence="4" id="KW-0227">DNA damage</keyword>
<evidence type="ECO:0000256" key="12">
    <source>
        <dbReference type="RuleBase" id="RU363048"/>
    </source>
</evidence>
<evidence type="ECO:0000256" key="1">
    <source>
        <dbReference type="ARBA" id="ARBA00004123"/>
    </source>
</evidence>